<feature type="transmembrane region" description="Helical" evidence="7">
    <location>
        <begin position="20"/>
        <end position="37"/>
    </location>
</feature>
<evidence type="ECO:0000259" key="8">
    <source>
        <dbReference type="Pfam" id="PF02470"/>
    </source>
</evidence>
<dbReference type="EMBL" id="JACTUZ010000005">
    <property type="protein sequence ID" value="MBC9175867.1"/>
    <property type="molecule type" value="Genomic_DNA"/>
</dbReference>
<feature type="domain" description="Mce/MlaD" evidence="8">
    <location>
        <begin position="298"/>
        <end position="387"/>
    </location>
</feature>
<keyword evidence="6 7" id="KW-0472">Membrane</keyword>
<organism evidence="9 10">
    <name type="scientific">Pseudoroseomonas ludipueritiae</name>
    <dbReference type="NCBI Taxonomy" id="198093"/>
    <lineage>
        <taxon>Bacteria</taxon>
        <taxon>Pseudomonadati</taxon>
        <taxon>Pseudomonadota</taxon>
        <taxon>Alphaproteobacteria</taxon>
        <taxon>Acetobacterales</taxon>
        <taxon>Acetobacteraceae</taxon>
        <taxon>Pseudoroseomonas</taxon>
    </lineage>
</organism>
<keyword evidence="3" id="KW-0997">Cell inner membrane</keyword>
<evidence type="ECO:0000256" key="2">
    <source>
        <dbReference type="ARBA" id="ARBA00022475"/>
    </source>
</evidence>
<dbReference type="PANTHER" id="PTHR30462:SF0">
    <property type="entry name" value="INTERMEMBRANE TRANSPORT PROTEIN YEBT"/>
    <property type="match status" value="1"/>
</dbReference>
<evidence type="ECO:0000256" key="5">
    <source>
        <dbReference type="ARBA" id="ARBA00022989"/>
    </source>
</evidence>
<protein>
    <submittedName>
        <fullName evidence="9">MCE family protein</fullName>
    </submittedName>
</protein>
<evidence type="ECO:0000256" key="4">
    <source>
        <dbReference type="ARBA" id="ARBA00022692"/>
    </source>
</evidence>
<feature type="domain" description="Mce/MlaD" evidence="8">
    <location>
        <begin position="44"/>
        <end position="135"/>
    </location>
</feature>
<evidence type="ECO:0000313" key="10">
    <source>
        <dbReference type="Proteomes" id="UP000603940"/>
    </source>
</evidence>
<sequence>MSQTEPEIVEAKPHRRRFSWIWLIPIGAAIVAAYLGYSTFRTRGPLITIDFATADGLSAGQTQVRYKSVHIGTVESIQLNEDLSRVAARVRMQRDMAERLTANARFWVVRPRLTAGNVSGLETIVSGAYIEFDPGAPGAEGRSEFHGLDDPPGVRSGEPGRVFTIHTRRLGALDRGSVVFFRDVAVGEVLSYDPPALDGRVSLRVFIRSPYEGYLRRGSRFWNTSGIAVGFGPHGLKVEVASLRAALAGGIAFDTPPELRDADPAPDDTIYNLYDNLEAAISATSAERLEFLTYLDGSVSGLAAGSQVEMRGIRIGSVLKVELAYDQKAGRFTVPVRIAIEPRNIAFPNGRPQEEVMTAAKRMVEQGFRLQLRSGNLLTGQKVLSFDQLQDAPPAEVTMEDGTIVLPSTGGDGDDIMAAVGAVAGKLERFPLDEIGSNLNAALASVSGVVGGPEMKDALGSLSGALGQVQELVRKADDGATPLLRRLPEIANNLDQAVRRANTAVGSIERGYGGDSSFNRQLDRTLQQVNDAARSIRLLADFLDRHPEALIRGRRE</sequence>
<keyword evidence="10" id="KW-1185">Reference proteome</keyword>
<evidence type="ECO:0000313" key="9">
    <source>
        <dbReference type="EMBL" id="MBC9175867.1"/>
    </source>
</evidence>
<dbReference type="InterPro" id="IPR003399">
    <property type="entry name" value="Mce/MlaD"/>
</dbReference>
<dbReference type="PANTHER" id="PTHR30462">
    <property type="entry name" value="INTERMEMBRANE TRANSPORT PROTEIN PQIB-RELATED"/>
    <property type="match status" value="1"/>
</dbReference>
<evidence type="ECO:0000256" key="1">
    <source>
        <dbReference type="ARBA" id="ARBA00004533"/>
    </source>
</evidence>
<keyword evidence="4 7" id="KW-0812">Transmembrane</keyword>
<gene>
    <name evidence="9" type="ORF">IBL25_02760</name>
</gene>
<accession>A0ABR7R294</accession>
<dbReference type="Proteomes" id="UP000603940">
    <property type="component" value="Unassembled WGS sequence"/>
</dbReference>
<comment type="subcellular location">
    <subcellularLocation>
        <location evidence="1">Cell inner membrane</location>
    </subcellularLocation>
</comment>
<comment type="caution">
    <text evidence="9">The sequence shown here is derived from an EMBL/GenBank/DDBJ whole genome shotgun (WGS) entry which is preliminary data.</text>
</comment>
<dbReference type="Pfam" id="PF02470">
    <property type="entry name" value="MlaD"/>
    <property type="match status" value="2"/>
</dbReference>
<evidence type="ECO:0000256" key="3">
    <source>
        <dbReference type="ARBA" id="ARBA00022519"/>
    </source>
</evidence>
<evidence type="ECO:0000256" key="7">
    <source>
        <dbReference type="SAM" id="Phobius"/>
    </source>
</evidence>
<keyword evidence="2" id="KW-1003">Cell membrane</keyword>
<reference evidence="9 10" key="1">
    <citation type="journal article" date="2009" name="Int. J. Syst. Evol. Microbiol.">
        <title>Transfer of Teichococcus ludipueritiae and Muricoccus roseus to the genus Roseomonas, as Roseomonas ludipueritiae comb. nov. and Roseomonas rosea comb. nov., respectively, and emended description of the genus Roseomonas.</title>
        <authorList>
            <person name="Sanchez-Porro C."/>
            <person name="Gallego V."/>
            <person name="Busse H.J."/>
            <person name="Kampfer P."/>
            <person name="Ventosa A."/>
        </authorList>
    </citation>
    <scope>NUCLEOTIDE SEQUENCE [LARGE SCALE GENOMIC DNA]</scope>
    <source>
        <strain evidence="9 10">DSM 14915</strain>
    </source>
</reference>
<name>A0ABR7R294_9PROT</name>
<proteinExistence type="predicted"/>
<keyword evidence="5 7" id="KW-1133">Transmembrane helix</keyword>
<dbReference type="RefSeq" id="WP_187777031.1">
    <property type="nucleotide sequence ID" value="NZ_JACTUZ010000005.1"/>
</dbReference>
<evidence type="ECO:0000256" key="6">
    <source>
        <dbReference type="ARBA" id="ARBA00023136"/>
    </source>
</evidence>
<dbReference type="InterPro" id="IPR051800">
    <property type="entry name" value="PqiA-PqiB_transport"/>
</dbReference>